<evidence type="ECO:0000256" key="8">
    <source>
        <dbReference type="ARBA" id="ARBA00022679"/>
    </source>
</evidence>
<dbReference type="GO" id="GO:0030288">
    <property type="term" value="C:outer membrane-bounded periplasmic space"/>
    <property type="evidence" value="ECO:0007669"/>
    <property type="project" value="TreeGrafter"/>
</dbReference>
<keyword evidence="8" id="KW-0808">Transferase</keyword>
<evidence type="ECO:0000313" key="21">
    <source>
        <dbReference type="Proteomes" id="UP000178168"/>
    </source>
</evidence>
<dbReference type="Pfam" id="PF00905">
    <property type="entry name" value="Transpeptidase"/>
    <property type="match status" value="1"/>
</dbReference>
<comment type="caution">
    <text evidence="20">The sequence shown here is derived from an EMBL/GenBank/DDBJ whole genome shotgun (WGS) entry which is preliminary data.</text>
</comment>
<evidence type="ECO:0000256" key="14">
    <source>
        <dbReference type="ARBA" id="ARBA00023316"/>
    </source>
</evidence>
<evidence type="ECO:0000256" key="4">
    <source>
        <dbReference type="ARBA" id="ARBA00022475"/>
    </source>
</evidence>
<dbReference type="GO" id="GO:0008658">
    <property type="term" value="F:penicillin binding"/>
    <property type="evidence" value="ECO:0007669"/>
    <property type="project" value="InterPro"/>
</dbReference>
<evidence type="ECO:0000256" key="7">
    <source>
        <dbReference type="ARBA" id="ARBA00022676"/>
    </source>
</evidence>
<dbReference type="InterPro" id="IPR036950">
    <property type="entry name" value="PBP_transglycosylase"/>
</dbReference>
<feature type="region of interest" description="Disordered" evidence="17">
    <location>
        <begin position="703"/>
        <end position="725"/>
    </location>
</feature>
<dbReference type="GO" id="GO:0006508">
    <property type="term" value="P:proteolysis"/>
    <property type="evidence" value="ECO:0007669"/>
    <property type="project" value="UniProtKB-KW"/>
</dbReference>
<dbReference type="Gene3D" id="3.40.710.10">
    <property type="entry name" value="DD-peptidase/beta-lactamase superfamily"/>
    <property type="match status" value="1"/>
</dbReference>
<dbReference type="InterPro" id="IPR001460">
    <property type="entry name" value="PCN-bd_Tpept"/>
</dbReference>
<dbReference type="InterPro" id="IPR012338">
    <property type="entry name" value="Beta-lactam/transpept-like"/>
</dbReference>
<keyword evidence="13" id="KW-0511">Multifunctional enzyme</keyword>
<dbReference type="Gene3D" id="1.10.3810.10">
    <property type="entry name" value="Biosynthetic peptidoglycan transglycosylase-like"/>
    <property type="match status" value="1"/>
</dbReference>
<comment type="similarity">
    <text evidence="3">In the N-terminal section; belongs to the glycosyltransferase 51 family.</text>
</comment>
<dbReference type="GO" id="GO:0009252">
    <property type="term" value="P:peptidoglycan biosynthetic process"/>
    <property type="evidence" value="ECO:0007669"/>
    <property type="project" value="UniProtKB-KW"/>
</dbReference>
<dbReference type="GO" id="GO:0009002">
    <property type="term" value="F:serine-type D-Ala-D-Ala carboxypeptidase activity"/>
    <property type="evidence" value="ECO:0007669"/>
    <property type="project" value="UniProtKB-EC"/>
</dbReference>
<comment type="catalytic activity">
    <reaction evidence="16">
        <text>[GlcNAc-(1-&gt;4)-Mur2Ac(oyl-L-Ala-gamma-D-Glu-L-Lys-D-Ala-D-Ala)](n)-di-trans,octa-cis-undecaprenyl diphosphate + beta-D-GlcNAc-(1-&gt;4)-Mur2Ac(oyl-L-Ala-gamma-D-Glu-L-Lys-D-Ala-D-Ala)-di-trans,octa-cis-undecaprenyl diphosphate = [GlcNAc-(1-&gt;4)-Mur2Ac(oyl-L-Ala-gamma-D-Glu-L-Lys-D-Ala-D-Ala)](n+1)-di-trans,octa-cis-undecaprenyl diphosphate + di-trans,octa-cis-undecaprenyl diphosphate + H(+)</text>
        <dbReference type="Rhea" id="RHEA:23708"/>
        <dbReference type="Rhea" id="RHEA-COMP:9602"/>
        <dbReference type="Rhea" id="RHEA-COMP:9603"/>
        <dbReference type="ChEBI" id="CHEBI:15378"/>
        <dbReference type="ChEBI" id="CHEBI:58405"/>
        <dbReference type="ChEBI" id="CHEBI:60033"/>
        <dbReference type="ChEBI" id="CHEBI:78435"/>
        <dbReference type="EC" id="2.4.99.28"/>
    </reaction>
</comment>
<evidence type="ECO:0000313" key="20">
    <source>
        <dbReference type="EMBL" id="OHA85966.1"/>
    </source>
</evidence>
<evidence type="ECO:0000256" key="12">
    <source>
        <dbReference type="ARBA" id="ARBA00023136"/>
    </source>
</evidence>
<dbReference type="PANTHER" id="PTHR32282:SF11">
    <property type="entry name" value="PENICILLIN-BINDING PROTEIN 1B"/>
    <property type="match status" value="1"/>
</dbReference>
<keyword evidence="12" id="KW-0472">Membrane</keyword>
<dbReference type="Pfam" id="PF00912">
    <property type="entry name" value="Transgly"/>
    <property type="match status" value="1"/>
</dbReference>
<comment type="catalytic activity">
    <reaction evidence="15">
        <text>Preferential cleavage: (Ac)2-L-Lys-D-Ala-|-D-Ala. Also transpeptidation of peptidyl-alanyl moieties that are N-acyl substituents of D-alanine.</text>
        <dbReference type="EC" id="3.4.16.4"/>
    </reaction>
</comment>
<evidence type="ECO:0000256" key="5">
    <source>
        <dbReference type="ARBA" id="ARBA00022645"/>
    </source>
</evidence>
<comment type="subcellular location">
    <subcellularLocation>
        <location evidence="1">Cell membrane</location>
    </subcellularLocation>
</comment>
<evidence type="ECO:0000256" key="13">
    <source>
        <dbReference type="ARBA" id="ARBA00023268"/>
    </source>
</evidence>
<proteinExistence type="inferred from homology"/>
<evidence type="ECO:0000256" key="9">
    <source>
        <dbReference type="ARBA" id="ARBA00022801"/>
    </source>
</evidence>
<evidence type="ECO:0000256" key="17">
    <source>
        <dbReference type="SAM" id="MobiDB-lite"/>
    </source>
</evidence>
<dbReference type="EMBL" id="MHUZ01000012">
    <property type="protein sequence ID" value="OHA85966.1"/>
    <property type="molecule type" value="Genomic_DNA"/>
</dbReference>
<comment type="similarity">
    <text evidence="2">In the C-terminal section; belongs to the transpeptidase family.</text>
</comment>
<keyword evidence="10" id="KW-0133">Cell shape</keyword>
<dbReference type="NCBIfam" id="TIGR02074">
    <property type="entry name" value="PBP_1a_fam"/>
    <property type="match status" value="1"/>
</dbReference>
<evidence type="ECO:0000256" key="16">
    <source>
        <dbReference type="ARBA" id="ARBA00049902"/>
    </source>
</evidence>
<dbReference type="InterPro" id="IPR023346">
    <property type="entry name" value="Lysozyme-like_dom_sf"/>
</dbReference>
<feature type="compositionally biased region" description="Polar residues" evidence="17">
    <location>
        <begin position="704"/>
        <end position="715"/>
    </location>
</feature>
<accession>A0A1G2SLV9</accession>
<keyword evidence="5" id="KW-0121">Carboxypeptidase</keyword>
<name>A0A1G2SLV9_9BACT</name>
<keyword evidence="11" id="KW-0573">Peptidoglycan synthesis</keyword>
<feature type="domain" description="Glycosyl transferase family 51" evidence="19">
    <location>
        <begin position="82"/>
        <end position="252"/>
    </location>
</feature>
<sequence length="725" mass="81073">MNTRNRFMKRLSRFLRLKGAHRRSMLRSVLLFGMAGIFLFLGMLIVLASTVRIPDFSTFNERKMAESTKIYDTTGKILLYDVHENIRRTYVPLSEISLSVRNAILAIEDDQFYSHEGVRPTSIIRAFIANLTGGGYRQGGSTITQQVVKNTLLTPEKTISRKVKELILAVKIERSLTKDEILSLYLNETPWGGNLYGVEEASISFFGKSANELSLAESAYLAAIPKAPTYYSPHGNHRVELDARKNLVLRRMLEVGFITQAEHDTAKTEVVTFLVREKYGIKAPHFVIWVKEYLAEKYGEEAVEEGGLKVITSLNYEIQSLAEETIAEYAATNETNFNAKNAGMIAIDPNNGHILAMVGSRDYFDMENEGNFNITLARRQPGSAFKPFVYATGFTKGYGPETILFDLPTQFDTGCGFTGGGCYTPENYDGEYRGPMSLRNALAQSINVPAVKMLYLSGITDSLETARRMGITTLTDKSRYGLTLVLGGGEVSLLELTSAYGVFANEGVRNPYVSILRVEDREGKVLEEFAPHAEEVLDQNAALLISDILSDNVARTPLYGERSSLYFEGRDVAAKTGTTNDYRDTWIVGYTPNLVLGAWAGNNDNSPMEKKVAGLIVAPMWRAVMEKAIEKFPIEDFTPPIHGADERMPAMARGILVDPQNPQVHSLLYWLKKDDPFTRPQNPYDDPQFPLWEIPVQNWIAKNGQPQPTIPQFISQPPIEQPDNQ</sequence>
<evidence type="ECO:0000256" key="1">
    <source>
        <dbReference type="ARBA" id="ARBA00004236"/>
    </source>
</evidence>
<dbReference type="SUPFAM" id="SSF56601">
    <property type="entry name" value="beta-lactamase/transpeptidase-like"/>
    <property type="match status" value="1"/>
</dbReference>
<dbReference type="PANTHER" id="PTHR32282">
    <property type="entry name" value="BINDING PROTEIN TRANSPEPTIDASE, PUTATIVE-RELATED"/>
    <property type="match status" value="1"/>
</dbReference>
<dbReference type="AlphaFoldDB" id="A0A1G2SLV9"/>
<dbReference type="GO" id="GO:0008955">
    <property type="term" value="F:peptidoglycan glycosyltransferase activity"/>
    <property type="evidence" value="ECO:0007669"/>
    <property type="project" value="UniProtKB-EC"/>
</dbReference>
<dbReference type="GO" id="GO:0071555">
    <property type="term" value="P:cell wall organization"/>
    <property type="evidence" value="ECO:0007669"/>
    <property type="project" value="UniProtKB-KW"/>
</dbReference>
<evidence type="ECO:0000256" key="10">
    <source>
        <dbReference type="ARBA" id="ARBA00022960"/>
    </source>
</evidence>
<keyword evidence="14" id="KW-0961">Cell wall biogenesis/degradation</keyword>
<keyword evidence="4" id="KW-1003">Cell membrane</keyword>
<dbReference type="Proteomes" id="UP000178168">
    <property type="component" value="Unassembled WGS sequence"/>
</dbReference>
<keyword evidence="6" id="KW-0645">Protease</keyword>
<dbReference type="GO" id="GO:0005886">
    <property type="term" value="C:plasma membrane"/>
    <property type="evidence" value="ECO:0007669"/>
    <property type="project" value="UniProtKB-SubCell"/>
</dbReference>
<dbReference type="SUPFAM" id="SSF53955">
    <property type="entry name" value="Lysozyme-like"/>
    <property type="match status" value="1"/>
</dbReference>
<evidence type="ECO:0000256" key="2">
    <source>
        <dbReference type="ARBA" id="ARBA00007090"/>
    </source>
</evidence>
<evidence type="ECO:0000259" key="18">
    <source>
        <dbReference type="Pfam" id="PF00905"/>
    </source>
</evidence>
<gene>
    <name evidence="20" type="ORF">A2591_00165</name>
</gene>
<dbReference type="GO" id="GO:0008360">
    <property type="term" value="P:regulation of cell shape"/>
    <property type="evidence" value="ECO:0007669"/>
    <property type="project" value="UniProtKB-KW"/>
</dbReference>
<evidence type="ECO:0000256" key="6">
    <source>
        <dbReference type="ARBA" id="ARBA00022670"/>
    </source>
</evidence>
<evidence type="ECO:0000256" key="3">
    <source>
        <dbReference type="ARBA" id="ARBA00007739"/>
    </source>
</evidence>
<evidence type="ECO:0000256" key="11">
    <source>
        <dbReference type="ARBA" id="ARBA00022984"/>
    </source>
</evidence>
<keyword evidence="9" id="KW-0378">Hydrolase</keyword>
<feature type="domain" description="Penicillin-binding protein transpeptidase" evidence="18">
    <location>
        <begin position="344"/>
        <end position="593"/>
    </location>
</feature>
<keyword evidence="7" id="KW-0328">Glycosyltransferase</keyword>
<evidence type="ECO:0000259" key="19">
    <source>
        <dbReference type="Pfam" id="PF00912"/>
    </source>
</evidence>
<dbReference type="FunFam" id="1.10.3810.10:FF:000001">
    <property type="entry name" value="Penicillin-binding protein 1A"/>
    <property type="match status" value="1"/>
</dbReference>
<dbReference type="InterPro" id="IPR001264">
    <property type="entry name" value="Glyco_trans_51"/>
</dbReference>
<dbReference type="InterPro" id="IPR050396">
    <property type="entry name" value="Glycosyltr_51/Transpeptidase"/>
</dbReference>
<evidence type="ECO:0000256" key="15">
    <source>
        <dbReference type="ARBA" id="ARBA00034000"/>
    </source>
</evidence>
<organism evidence="20 21">
    <name type="scientific">Candidatus Yonathbacteria bacterium RIFOXYD1_FULL_52_36</name>
    <dbReference type="NCBI Taxonomy" id="1802730"/>
    <lineage>
        <taxon>Bacteria</taxon>
        <taxon>Candidatus Yonathiibacteriota</taxon>
    </lineage>
</organism>
<dbReference type="STRING" id="1802730.A2591_00165"/>
<reference evidence="20 21" key="1">
    <citation type="journal article" date="2016" name="Nat. Commun.">
        <title>Thousands of microbial genomes shed light on interconnected biogeochemical processes in an aquifer system.</title>
        <authorList>
            <person name="Anantharaman K."/>
            <person name="Brown C.T."/>
            <person name="Hug L.A."/>
            <person name="Sharon I."/>
            <person name="Castelle C.J."/>
            <person name="Probst A.J."/>
            <person name="Thomas B.C."/>
            <person name="Singh A."/>
            <person name="Wilkins M.J."/>
            <person name="Karaoz U."/>
            <person name="Brodie E.L."/>
            <person name="Williams K.H."/>
            <person name="Hubbard S.S."/>
            <person name="Banfield J.F."/>
        </authorList>
    </citation>
    <scope>NUCLEOTIDE SEQUENCE [LARGE SCALE GENOMIC DNA]</scope>
</reference>
<protein>
    <submittedName>
        <fullName evidence="20">Uncharacterized protein</fullName>
    </submittedName>
</protein>